<evidence type="ECO:0000313" key="1">
    <source>
        <dbReference type="EMBL" id="SDC70560.1"/>
    </source>
</evidence>
<gene>
    <name evidence="1" type="ORF">SAMN05660690_2205</name>
</gene>
<dbReference type="EMBL" id="FMZF01000003">
    <property type="protein sequence ID" value="SDC70560.1"/>
    <property type="molecule type" value="Genomic_DNA"/>
</dbReference>
<keyword evidence="2" id="KW-1185">Reference proteome</keyword>
<reference evidence="2" key="1">
    <citation type="submission" date="2016-10" db="EMBL/GenBank/DDBJ databases">
        <authorList>
            <person name="Varghese N."/>
            <person name="Submissions S."/>
        </authorList>
    </citation>
    <scope>NUCLEOTIDE SEQUENCE [LARGE SCALE GENOMIC DNA]</scope>
    <source>
        <strain evidence="2">DSM 45421</strain>
    </source>
</reference>
<name>A0A1G6NRE4_9ACTN</name>
<accession>A0A1G6NRE4</accession>
<evidence type="ECO:0000313" key="2">
    <source>
        <dbReference type="Proteomes" id="UP000199416"/>
    </source>
</evidence>
<organism evidence="1 2">
    <name type="scientific">Geodermatophilus telluris</name>
    <dbReference type="NCBI Taxonomy" id="1190417"/>
    <lineage>
        <taxon>Bacteria</taxon>
        <taxon>Bacillati</taxon>
        <taxon>Actinomycetota</taxon>
        <taxon>Actinomycetes</taxon>
        <taxon>Geodermatophilales</taxon>
        <taxon>Geodermatophilaceae</taxon>
        <taxon>Geodermatophilus</taxon>
    </lineage>
</organism>
<dbReference type="Proteomes" id="UP000199416">
    <property type="component" value="Unassembled WGS sequence"/>
</dbReference>
<dbReference type="AlphaFoldDB" id="A0A1G6NRE4"/>
<proteinExistence type="predicted"/>
<protein>
    <submittedName>
        <fullName evidence="1">Uncharacterized protein</fullName>
    </submittedName>
</protein>
<sequence length="76" mass="8326">MELERLRPTVLRVTLHTYELAAVMAAARYVVTAAPGDVPDAARDQLGEVLRDYDAKLRRLAAPTGRAQPGRSRPLA</sequence>